<reference evidence="3" key="1">
    <citation type="journal article" date="2019" name="J. Bacteriol.">
        <title>A Mutagenic Screen Identifies a TonB-Dependent Receptor Required for the Lanthanide Metal Switch in the Type I Methanotroph 'Methylotuvimicrobium buryatense' 5GB1C.</title>
        <authorList>
            <person name="Groom J.D."/>
            <person name="Ford S.M."/>
            <person name="Pesesky M.W."/>
            <person name="Lidstrom M.E."/>
        </authorList>
    </citation>
    <scope>NUCLEOTIDE SEQUENCE [LARGE SCALE GENOMIC DNA]</scope>
    <source>
        <strain evidence="3">5GB1C</strain>
    </source>
</reference>
<name>A0A4P9ULK7_METBY</name>
<dbReference type="OrthoDB" id="9122612at2"/>
<dbReference type="STRING" id="675511.GCA_000341735_02763"/>
<keyword evidence="1" id="KW-1133">Transmembrane helix</keyword>
<sequence>MAVKIRLKKLFVIAIVLKVSFSGIGWYISDPWIFGLLLPITVMSLYIILGNYRAHNDVTDEKFADSCYYIGFIFTITSIVFSLFDLPDIESKMSEIAVRFGVAMVSTVMGIAVRVYMVSFKHDFSDAISSAEDGVIDATTRLNEQLIISLEKLQEFDSRVEDATRTTLDRVAIGVEQLTESYSNKISLLFEEISNHNRQAFESALNEVKGSTNRLTDLVDYYSSCLRSNLDSIEGKISYFSDAVTKRLDETAFPDDYFSKKLEAPVNRLCISTEKIALNVAKAAKDVDSSVDGIQSSLGLLRSRSDDIEYVLDRVVSFSDTQDKILAGAHNQVETLSDLSRSLKTLQINIDTVTEALVTQTTLFKSYLEEQKSQTSNLSLAAKELTNTNETLTKSNKTEQNLYEVIANTLSEINKEKVELGHRLVEIENKMVQHHEVTVKDINKVLDQIVSKLEGIVREVPSFKDILENAASDRAYILQRLAGSVSLGNDSQRITTPPPGQIDI</sequence>
<evidence type="ECO:0000313" key="2">
    <source>
        <dbReference type="EMBL" id="QCW81021.1"/>
    </source>
</evidence>
<dbReference type="Proteomes" id="UP000305881">
    <property type="component" value="Chromosome"/>
</dbReference>
<keyword evidence="3" id="KW-1185">Reference proteome</keyword>
<evidence type="ECO:0008006" key="4">
    <source>
        <dbReference type="Google" id="ProtNLM"/>
    </source>
</evidence>
<accession>A0A4P9ULK7</accession>
<feature type="transmembrane region" description="Helical" evidence="1">
    <location>
        <begin position="66"/>
        <end position="84"/>
    </location>
</feature>
<dbReference type="RefSeq" id="WP_017841260.1">
    <property type="nucleotide sequence ID" value="NZ_CP035467.1"/>
</dbReference>
<evidence type="ECO:0000313" key="3">
    <source>
        <dbReference type="Proteomes" id="UP000305881"/>
    </source>
</evidence>
<evidence type="ECO:0000256" key="1">
    <source>
        <dbReference type="SAM" id="Phobius"/>
    </source>
</evidence>
<dbReference type="EMBL" id="CP035467">
    <property type="protein sequence ID" value="QCW81021.1"/>
    <property type="molecule type" value="Genomic_DNA"/>
</dbReference>
<feature type="transmembrane region" description="Helical" evidence="1">
    <location>
        <begin position="96"/>
        <end position="117"/>
    </location>
</feature>
<gene>
    <name evidence="2" type="ORF">EQU24_01195</name>
</gene>
<protein>
    <recommendedName>
        <fullName evidence="4">MotA/TolQ/ExbB proton channel domain-containing protein</fullName>
    </recommendedName>
</protein>
<dbReference type="KEGG" id="mbur:EQU24_01195"/>
<feature type="transmembrane region" description="Helical" evidence="1">
    <location>
        <begin position="32"/>
        <end position="54"/>
    </location>
</feature>
<proteinExistence type="predicted"/>
<dbReference type="AlphaFoldDB" id="A0A4P9ULK7"/>
<keyword evidence="1" id="KW-0812">Transmembrane</keyword>
<organism evidence="2 3">
    <name type="scientific">Methylotuvimicrobium buryatense</name>
    <name type="common">Methylomicrobium buryatense</name>
    <dbReference type="NCBI Taxonomy" id="95641"/>
    <lineage>
        <taxon>Bacteria</taxon>
        <taxon>Pseudomonadati</taxon>
        <taxon>Pseudomonadota</taxon>
        <taxon>Gammaproteobacteria</taxon>
        <taxon>Methylococcales</taxon>
        <taxon>Methylococcaceae</taxon>
        <taxon>Methylotuvimicrobium</taxon>
    </lineage>
</organism>
<keyword evidence="1" id="KW-0472">Membrane</keyword>